<evidence type="ECO:0000259" key="3">
    <source>
        <dbReference type="PROSITE" id="PS51186"/>
    </source>
</evidence>
<dbReference type="RefSeq" id="WP_033080261.1">
    <property type="nucleotide sequence ID" value="NZ_JQEC01000002.1"/>
</dbReference>
<dbReference type="PANTHER" id="PTHR43877">
    <property type="entry name" value="AMINOALKYLPHOSPHONATE N-ACETYLTRANSFERASE-RELATED-RELATED"/>
    <property type="match status" value="1"/>
</dbReference>
<dbReference type="GO" id="GO:0016747">
    <property type="term" value="F:acyltransferase activity, transferring groups other than amino-acyl groups"/>
    <property type="evidence" value="ECO:0007669"/>
    <property type="project" value="InterPro"/>
</dbReference>
<dbReference type="Pfam" id="PF00583">
    <property type="entry name" value="Acetyltransf_1"/>
    <property type="match status" value="1"/>
</dbReference>
<proteinExistence type="predicted"/>
<dbReference type="EMBL" id="JQEC01000002">
    <property type="protein sequence ID" value="KGJ97354.1"/>
    <property type="molecule type" value="Genomic_DNA"/>
</dbReference>
<accession>A0A099L311</accession>
<feature type="domain" description="N-acetyltransferase" evidence="3">
    <location>
        <begin position="1"/>
        <end position="152"/>
    </location>
</feature>
<dbReference type="PANTHER" id="PTHR43877:SF5">
    <property type="entry name" value="BLL8307 PROTEIN"/>
    <property type="match status" value="1"/>
</dbReference>
<evidence type="ECO:0000313" key="5">
    <source>
        <dbReference type="Proteomes" id="UP000029868"/>
    </source>
</evidence>
<dbReference type="AlphaFoldDB" id="A0A099L311"/>
<sequence>MEIRIGQLSHPAVINLLEEHHQDMLIHSPPTSVHALDLSALSQIGVTFWSVWSNNELAGCGALKELDSSHGEIKSMRTAKNFLRQGVAKLLLEHMVEQASTRGYQYLSLETGTMAAFLPAQKLYQQLGFEVCQPFANYQQDPYSTFMTKGIS</sequence>
<dbReference type="CDD" id="cd04301">
    <property type="entry name" value="NAT_SF"/>
    <property type="match status" value="1"/>
</dbReference>
<dbReference type="SUPFAM" id="SSF55729">
    <property type="entry name" value="Acyl-CoA N-acyltransferases (Nat)"/>
    <property type="match status" value="1"/>
</dbReference>
<gene>
    <name evidence="4" type="ORF">GAB14E_0943</name>
</gene>
<name>A0A099L311_COLPS</name>
<dbReference type="PATRIC" id="fig|28229.3.peg.95"/>
<protein>
    <submittedName>
        <fullName evidence="4">GCN5-related N-acetyltransferase</fullName>
    </submittedName>
</protein>
<evidence type="ECO:0000256" key="1">
    <source>
        <dbReference type="ARBA" id="ARBA00022679"/>
    </source>
</evidence>
<dbReference type="InterPro" id="IPR016181">
    <property type="entry name" value="Acyl_CoA_acyltransferase"/>
</dbReference>
<organism evidence="4 5">
    <name type="scientific">Colwellia psychrerythraea</name>
    <name type="common">Vibrio psychroerythus</name>
    <dbReference type="NCBI Taxonomy" id="28229"/>
    <lineage>
        <taxon>Bacteria</taxon>
        <taxon>Pseudomonadati</taxon>
        <taxon>Pseudomonadota</taxon>
        <taxon>Gammaproteobacteria</taxon>
        <taxon>Alteromonadales</taxon>
        <taxon>Colwelliaceae</taxon>
        <taxon>Colwellia</taxon>
    </lineage>
</organism>
<evidence type="ECO:0000313" key="4">
    <source>
        <dbReference type="EMBL" id="KGJ97354.1"/>
    </source>
</evidence>
<dbReference type="InterPro" id="IPR000182">
    <property type="entry name" value="GNAT_dom"/>
</dbReference>
<reference evidence="4 5" key="1">
    <citation type="submission" date="2014-08" db="EMBL/GenBank/DDBJ databases">
        <title>Genomic and Phenotypic Diversity of Colwellia psychrerythraea strains from Disparate Marine Basins.</title>
        <authorList>
            <person name="Techtmann S.M."/>
            <person name="Stelling S.C."/>
            <person name="Utturkar S.M."/>
            <person name="Alshibli N."/>
            <person name="Harris A."/>
            <person name="Brown S.D."/>
            <person name="Hazen T.C."/>
        </authorList>
    </citation>
    <scope>NUCLEOTIDE SEQUENCE [LARGE SCALE GENOMIC DNA]</scope>
    <source>
        <strain evidence="4 5">GAB14E</strain>
    </source>
</reference>
<keyword evidence="2" id="KW-0012">Acyltransferase</keyword>
<keyword evidence="1 4" id="KW-0808">Transferase</keyword>
<dbReference type="InterPro" id="IPR050832">
    <property type="entry name" value="Bact_Acetyltransf"/>
</dbReference>
<dbReference type="OrthoDB" id="9803233at2"/>
<evidence type="ECO:0000256" key="2">
    <source>
        <dbReference type="ARBA" id="ARBA00023315"/>
    </source>
</evidence>
<dbReference type="Gene3D" id="3.40.630.30">
    <property type="match status" value="1"/>
</dbReference>
<dbReference type="Proteomes" id="UP000029868">
    <property type="component" value="Unassembled WGS sequence"/>
</dbReference>
<dbReference type="PROSITE" id="PS51186">
    <property type="entry name" value="GNAT"/>
    <property type="match status" value="1"/>
</dbReference>
<comment type="caution">
    <text evidence="4">The sequence shown here is derived from an EMBL/GenBank/DDBJ whole genome shotgun (WGS) entry which is preliminary data.</text>
</comment>